<dbReference type="Proteomes" id="UP001162131">
    <property type="component" value="Unassembled WGS sequence"/>
</dbReference>
<evidence type="ECO:0000313" key="1">
    <source>
        <dbReference type="EMBL" id="CAG9310430.1"/>
    </source>
</evidence>
<keyword evidence="2" id="KW-1185">Reference proteome</keyword>
<accession>A0AAU9I904</accession>
<dbReference type="AlphaFoldDB" id="A0AAU9I904"/>
<sequence>MKSSLIHSNSTEKSNKKRKIAWLANKHFQECPKQERHLEMGQSKIKRQMTFPLQTPASRSFSVLKKREDLNFVKNETKSIEPQKLPKISSRSPEPFSPKQIQISLSTDSFESDFQKLELLTSKNDFARHNLLSIQQQIMELGVTQIIKERFPGIKEDQSYLKIEENIPHSIYDNKGIHFISPKKELFPVRRAFKLPPIC</sequence>
<evidence type="ECO:0000313" key="2">
    <source>
        <dbReference type="Proteomes" id="UP001162131"/>
    </source>
</evidence>
<reference evidence="1" key="1">
    <citation type="submission" date="2021-09" db="EMBL/GenBank/DDBJ databases">
        <authorList>
            <consortium name="AG Swart"/>
            <person name="Singh M."/>
            <person name="Singh A."/>
            <person name="Seah K."/>
            <person name="Emmerich C."/>
        </authorList>
    </citation>
    <scope>NUCLEOTIDE SEQUENCE</scope>
    <source>
        <strain evidence="1">ATCC30299</strain>
    </source>
</reference>
<gene>
    <name evidence="1" type="ORF">BSTOLATCC_MIC1280</name>
</gene>
<name>A0AAU9I904_9CILI</name>
<protein>
    <submittedName>
        <fullName evidence="1">Uncharacterized protein</fullName>
    </submittedName>
</protein>
<dbReference type="EMBL" id="CAJZBQ010000002">
    <property type="protein sequence ID" value="CAG9310430.1"/>
    <property type="molecule type" value="Genomic_DNA"/>
</dbReference>
<organism evidence="1 2">
    <name type="scientific">Blepharisma stoltei</name>
    <dbReference type="NCBI Taxonomy" id="1481888"/>
    <lineage>
        <taxon>Eukaryota</taxon>
        <taxon>Sar</taxon>
        <taxon>Alveolata</taxon>
        <taxon>Ciliophora</taxon>
        <taxon>Postciliodesmatophora</taxon>
        <taxon>Heterotrichea</taxon>
        <taxon>Heterotrichida</taxon>
        <taxon>Blepharismidae</taxon>
        <taxon>Blepharisma</taxon>
    </lineage>
</organism>
<proteinExistence type="predicted"/>
<comment type="caution">
    <text evidence="1">The sequence shown here is derived from an EMBL/GenBank/DDBJ whole genome shotgun (WGS) entry which is preliminary data.</text>
</comment>